<evidence type="ECO:0000256" key="1">
    <source>
        <dbReference type="SAM" id="Coils"/>
    </source>
</evidence>
<organism evidence="3">
    <name type="scientific">Guillardia theta (strain CCMP2712)</name>
    <name type="common">Cryptophyte</name>
    <dbReference type="NCBI Taxonomy" id="905079"/>
    <lineage>
        <taxon>Eukaryota</taxon>
        <taxon>Cryptophyceae</taxon>
        <taxon>Pyrenomonadales</taxon>
        <taxon>Geminigeraceae</taxon>
        <taxon>Guillardia</taxon>
    </lineage>
</organism>
<proteinExistence type="predicted"/>
<reference evidence="3 5" key="1">
    <citation type="journal article" date="2012" name="Nature">
        <title>Algal genomes reveal evolutionary mosaicism and the fate of nucleomorphs.</title>
        <authorList>
            <consortium name="DOE Joint Genome Institute"/>
            <person name="Curtis B.A."/>
            <person name="Tanifuji G."/>
            <person name="Burki F."/>
            <person name="Gruber A."/>
            <person name="Irimia M."/>
            <person name="Maruyama S."/>
            <person name="Arias M.C."/>
            <person name="Ball S.G."/>
            <person name="Gile G.H."/>
            <person name="Hirakawa Y."/>
            <person name="Hopkins J.F."/>
            <person name="Kuo A."/>
            <person name="Rensing S.A."/>
            <person name="Schmutz J."/>
            <person name="Symeonidi A."/>
            <person name="Elias M."/>
            <person name="Eveleigh R.J."/>
            <person name="Herman E.K."/>
            <person name="Klute M.J."/>
            <person name="Nakayama T."/>
            <person name="Obornik M."/>
            <person name="Reyes-Prieto A."/>
            <person name="Armbrust E.V."/>
            <person name="Aves S.J."/>
            <person name="Beiko R.G."/>
            <person name="Coutinho P."/>
            <person name="Dacks J.B."/>
            <person name="Durnford D.G."/>
            <person name="Fast N.M."/>
            <person name="Green B.R."/>
            <person name="Grisdale C.J."/>
            <person name="Hempel F."/>
            <person name="Henrissat B."/>
            <person name="Hoppner M.P."/>
            <person name="Ishida K."/>
            <person name="Kim E."/>
            <person name="Koreny L."/>
            <person name="Kroth P.G."/>
            <person name="Liu Y."/>
            <person name="Malik S.B."/>
            <person name="Maier U.G."/>
            <person name="McRose D."/>
            <person name="Mock T."/>
            <person name="Neilson J.A."/>
            <person name="Onodera N.T."/>
            <person name="Poole A.M."/>
            <person name="Pritham E.J."/>
            <person name="Richards T.A."/>
            <person name="Rocap G."/>
            <person name="Roy S.W."/>
            <person name="Sarai C."/>
            <person name="Schaack S."/>
            <person name="Shirato S."/>
            <person name="Slamovits C.H."/>
            <person name="Spencer D.F."/>
            <person name="Suzuki S."/>
            <person name="Worden A.Z."/>
            <person name="Zauner S."/>
            <person name="Barry K."/>
            <person name="Bell C."/>
            <person name="Bharti A.K."/>
            <person name="Crow J.A."/>
            <person name="Grimwood J."/>
            <person name="Kramer R."/>
            <person name="Lindquist E."/>
            <person name="Lucas S."/>
            <person name="Salamov A."/>
            <person name="McFadden G.I."/>
            <person name="Lane C.E."/>
            <person name="Keeling P.J."/>
            <person name="Gray M.W."/>
            <person name="Grigoriev I.V."/>
            <person name="Archibald J.M."/>
        </authorList>
    </citation>
    <scope>NUCLEOTIDE SEQUENCE</scope>
    <source>
        <strain evidence="3 5">CCMP2712</strain>
    </source>
</reference>
<dbReference type="HOGENOM" id="CLU_465756_0_0_1"/>
<dbReference type="AlphaFoldDB" id="L1JDW0"/>
<name>L1JDW0_GUITC</name>
<feature type="compositionally biased region" description="Basic and acidic residues" evidence="2">
    <location>
        <begin position="568"/>
        <end position="579"/>
    </location>
</feature>
<accession>L1JDW0</accession>
<dbReference type="Gene3D" id="3.90.1140.10">
    <property type="entry name" value="Cyclic phosphodiesterase"/>
    <property type="match status" value="1"/>
</dbReference>
<dbReference type="RefSeq" id="XP_005833703.1">
    <property type="nucleotide sequence ID" value="XM_005833646.1"/>
</dbReference>
<dbReference type="Proteomes" id="UP000011087">
    <property type="component" value="Unassembled WGS sequence"/>
</dbReference>
<evidence type="ECO:0000313" key="5">
    <source>
        <dbReference type="Proteomes" id="UP000011087"/>
    </source>
</evidence>
<keyword evidence="5" id="KW-1185">Reference proteome</keyword>
<reference evidence="4" key="3">
    <citation type="submission" date="2015-06" db="UniProtKB">
        <authorList>
            <consortium name="EnsemblProtists"/>
        </authorList>
    </citation>
    <scope>IDENTIFICATION</scope>
</reference>
<sequence length="586" mass="68507">MKPRPVGSKKPSEEGERKKESRVLILLLLTFAAAMASCSTSFPPRHSCLQHRATVGLRLRGGRPKKERDPDILMSNMLRSCIKNNVKLFHDMMHAVNLLQVTASTPWHDLMPKGERDRDPLKTEFEELKQETRDKSKICYRSLNWKLVRKSVLCITIEDDHTRQAVGNMRIMDIRDEFDKENVRWKIPTIILFHSFFEREDCHEAGEALEQELKTLETCSITFTGVRTDKDANGESAVGFNILTFPRAEWIKRLRRRVVSRFPSLEPLEEVFMARQHISSSPSSQVDEVPYVPHVQIGTFDSVREAEAKRANFEQRLMNLTMEANSVSICCHSAMKFEVFSIFRDIPISGQNYLKFRESEAEEELHVFSEAEENLDSSEHADVAIVKRWNPITKKFENVGGDFLSLESARKDKDDKDLIEFKLKAEDGARLFMRQPSRYQKRHKSSLKKFVESMNMTKVSKLFKYLKDIGHLSRHSGFLIVHKKISRELKAKNAKRADLRRRLKAMKARDKTEKEELKKVKEKMEVAEERVMRNFRKRLSDRDKRILDKKMAKMRQENEESASNIEDPQLRDLYKRFDPDPNETWD</sequence>
<evidence type="ECO:0000256" key="2">
    <source>
        <dbReference type="SAM" id="MobiDB-lite"/>
    </source>
</evidence>
<dbReference type="KEGG" id="gtt:GUITHDRAFT_138084"/>
<evidence type="ECO:0000313" key="4">
    <source>
        <dbReference type="EnsemblProtists" id="EKX46723"/>
    </source>
</evidence>
<reference evidence="5" key="2">
    <citation type="submission" date="2012-11" db="EMBL/GenBank/DDBJ databases">
        <authorList>
            <person name="Kuo A."/>
            <person name="Curtis B.A."/>
            <person name="Tanifuji G."/>
            <person name="Burki F."/>
            <person name="Gruber A."/>
            <person name="Irimia M."/>
            <person name="Maruyama S."/>
            <person name="Arias M.C."/>
            <person name="Ball S.G."/>
            <person name="Gile G.H."/>
            <person name="Hirakawa Y."/>
            <person name="Hopkins J.F."/>
            <person name="Rensing S.A."/>
            <person name="Schmutz J."/>
            <person name="Symeonidi A."/>
            <person name="Elias M."/>
            <person name="Eveleigh R.J."/>
            <person name="Herman E.K."/>
            <person name="Klute M.J."/>
            <person name="Nakayama T."/>
            <person name="Obornik M."/>
            <person name="Reyes-Prieto A."/>
            <person name="Armbrust E.V."/>
            <person name="Aves S.J."/>
            <person name="Beiko R.G."/>
            <person name="Coutinho P."/>
            <person name="Dacks J.B."/>
            <person name="Durnford D.G."/>
            <person name="Fast N.M."/>
            <person name="Green B.R."/>
            <person name="Grisdale C."/>
            <person name="Hempe F."/>
            <person name="Henrissat B."/>
            <person name="Hoppner M.P."/>
            <person name="Ishida K.-I."/>
            <person name="Kim E."/>
            <person name="Koreny L."/>
            <person name="Kroth P.G."/>
            <person name="Liu Y."/>
            <person name="Malik S.-B."/>
            <person name="Maier U.G."/>
            <person name="McRose D."/>
            <person name="Mock T."/>
            <person name="Neilson J.A."/>
            <person name="Onodera N.T."/>
            <person name="Poole A.M."/>
            <person name="Pritham E.J."/>
            <person name="Richards T.A."/>
            <person name="Rocap G."/>
            <person name="Roy S.W."/>
            <person name="Sarai C."/>
            <person name="Schaack S."/>
            <person name="Shirato S."/>
            <person name="Slamovits C.H."/>
            <person name="Spencer D.F."/>
            <person name="Suzuki S."/>
            <person name="Worden A.Z."/>
            <person name="Zauner S."/>
            <person name="Barry K."/>
            <person name="Bell C."/>
            <person name="Bharti A.K."/>
            <person name="Crow J.A."/>
            <person name="Grimwood J."/>
            <person name="Kramer R."/>
            <person name="Lindquist E."/>
            <person name="Lucas S."/>
            <person name="Salamov A."/>
            <person name="McFadden G.I."/>
            <person name="Lane C.E."/>
            <person name="Keeling P.J."/>
            <person name="Gray M.W."/>
            <person name="Grigoriev I.V."/>
            <person name="Archibald J.M."/>
        </authorList>
    </citation>
    <scope>NUCLEOTIDE SEQUENCE</scope>
    <source>
        <strain evidence="5">CCMP2712</strain>
    </source>
</reference>
<evidence type="ECO:0000313" key="3">
    <source>
        <dbReference type="EMBL" id="EKX46723.1"/>
    </source>
</evidence>
<dbReference type="EnsemblProtists" id="EKX46723">
    <property type="protein sequence ID" value="EKX46723"/>
    <property type="gene ID" value="GUITHDRAFT_138084"/>
</dbReference>
<protein>
    <submittedName>
        <fullName evidence="3 4">Uncharacterized protein</fullName>
    </submittedName>
</protein>
<feature type="region of interest" description="Disordered" evidence="2">
    <location>
        <begin position="546"/>
        <end position="586"/>
    </location>
</feature>
<dbReference type="EMBL" id="JH992993">
    <property type="protein sequence ID" value="EKX46723.1"/>
    <property type="molecule type" value="Genomic_DNA"/>
</dbReference>
<feature type="compositionally biased region" description="Basic and acidic residues" evidence="2">
    <location>
        <begin position="546"/>
        <end position="558"/>
    </location>
</feature>
<dbReference type="PaxDb" id="55529-EKX46723"/>
<dbReference type="GeneID" id="17303391"/>
<gene>
    <name evidence="3" type="ORF">GUITHDRAFT_138084</name>
</gene>
<keyword evidence="1" id="KW-0175">Coiled coil</keyword>
<dbReference type="Pfam" id="PF13563">
    <property type="entry name" value="2_5_RNA_ligase2"/>
    <property type="match status" value="1"/>
</dbReference>
<feature type="coiled-coil region" evidence="1">
    <location>
        <begin position="482"/>
        <end position="537"/>
    </location>
</feature>